<proteinExistence type="predicted"/>
<dbReference type="AlphaFoldDB" id="A0AAJ0EXF6"/>
<gene>
    <name evidence="2" type="ORF">BDP55DRAFT_658892</name>
</gene>
<comment type="caution">
    <text evidence="2">The sequence shown here is derived from an EMBL/GenBank/DDBJ whole genome shotgun (WGS) entry which is preliminary data.</text>
</comment>
<dbReference type="RefSeq" id="XP_060431306.1">
    <property type="nucleotide sequence ID" value="XM_060574510.1"/>
</dbReference>
<evidence type="ECO:0000313" key="2">
    <source>
        <dbReference type="EMBL" id="KAK1687611.1"/>
    </source>
</evidence>
<dbReference type="Proteomes" id="UP001224890">
    <property type="component" value="Unassembled WGS sequence"/>
</dbReference>
<accession>A0AAJ0EXF6</accession>
<feature type="region of interest" description="Disordered" evidence="1">
    <location>
        <begin position="25"/>
        <end position="55"/>
    </location>
</feature>
<evidence type="ECO:0000256" key="1">
    <source>
        <dbReference type="SAM" id="MobiDB-lite"/>
    </source>
</evidence>
<sequence length="94" mass="10502">MRRGGIEPPAPRRCWVATENFTTKPSTQLRTLGSGTPIKSHEDGRAQKASASDETNETFKLALRISRSRDPRILRSLCFDDLTGENSDKLPKQC</sequence>
<evidence type="ECO:0000313" key="3">
    <source>
        <dbReference type="Proteomes" id="UP001224890"/>
    </source>
</evidence>
<dbReference type="EMBL" id="JAHMHR010000014">
    <property type="protein sequence ID" value="KAK1687611.1"/>
    <property type="molecule type" value="Genomic_DNA"/>
</dbReference>
<reference evidence="2" key="1">
    <citation type="submission" date="2021-06" db="EMBL/GenBank/DDBJ databases">
        <title>Comparative genomics, transcriptomics and evolutionary studies reveal genomic signatures of adaptation to plant cell wall in hemibiotrophic fungi.</title>
        <authorList>
            <consortium name="DOE Joint Genome Institute"/>
            <person name="Baroncelli R."/>
            <person name="Diaz J.F."/>
            <person name="Benocci T."/>
            <person name="Peng M."/>
            <person name="Battaglia E."/>
            <person name="Haridas S."/>
            <person name="Andreopoulos W."/>
            <person name="Labutti K."/>
            <person name="Pangilinan J."/>
            <person name="Floch G.L."/>
            <person name="Makela M.R."/>
            <person name="Henrissat B."/>
            <person name="Grigoriev I.V."/>
            <person name="Crouch J.A."/>
            <person name="De Vries R.P."/>
            <person name="Sukno S.A."/>
            <person name="Thon M.R."/>
        </authorList>
    </citation>
    <scope>NUCLEOTIDE SEQUENCE</scope>
    <source>
        <strain evidence="2">CBS 193.32</strain>
    </source>
</reference>
<organism evidence="2 3">
    <name type="scientific">Colletotrichum godetiae</name>
    <dbReference type="NCBI Taxonomy" id="1209918"/>
    <lineage>
        <taxon>Eukaryota</taxon>
        <taxon>Fungi</taxon>
        <taxon>Dikarya</taxon>
        <taxon>Ascomycota</taxon>
        <taxon>Pezizomycotina</taxon>
        <taxon>Sordariomycetes</taxon>
        <taxon>Hypocreomycetidae</taxon>
        <taxon>Glomerellales</taxon>
        <taxon>Glomerellaceae</taxon>
        <taxon>Colletotrichum</taxon>
        <taxon>Colletotrichum acutatum species complex</taxon>
    </lineage>
</organism>
<protein>
    <submittedName>
        <fullName evidence="2">Uncharacterized protein</fullName>
    </submittedName>
</protein>
<name>A0AAJ0EXF6_9PEZI</name>
<keyword evidence="3" id="KW-1185">Reference proteome</keyword>
<dbReference type="GeneID" id="85459036"/>
<feature type="compositionally biased region" description="Polar residues" evidence="1">
    <location>
        <begin position="25"/>
        <end position="34"/>
    </location>
</feature>